<reference evidence="2" key="1">
    <citation type="submission" date="2020-10" db="EMBL/GenBank/DDBJ databases">
        <title>Taxonomic study of unclassified bacteria belonging to the class Ktedonobacteria.</title>
        <authorList>
            <person name="Yabe S."/>
            <person name="Wang C.M."/>
            <person name="Zheng Y."/>
            <person name="Sakai Y."/>
            <person name="Cavaletti L."/>
            <person name="Monciardini P."/>
            <person name="Donadio S."/>
        </authorList>
    </citation>
    <scope>NUCLEOTIDE SEQUENCE</scope>
    <source>
        <strain evidence="2">SOSP1-1</strain>
    </source>
</reference>
<comment type="caution">
    <text evidence="2">The sequence shown here is derived from an EMBL/GenBank/DDBJ whole genome shotgun (WGS) entry which is preliminary data.</text>
</comment>
<feature type="transmembrane region" description="Helical" evidence="1">
    <location>
        <begin position="81"/>
        <end position="100"/>
    </location>
</feature>
<evidence type="ECO:0000313" key="3">
    <source>
        <dbReference type="Proteomes" id="UP000612362"/>
    </source>
</evidence>
<keyword evidence="3" id="KW-1185">Reference proteome</keyword>
<dbReference type="Proteomes" id="UP000612362">
    <property type="component" value="Unassembled WGS sequence"/>
</dbReference>
<sequence length="108" mass="11698">MSWLWDISGWLWWILLLCAVILGLAFKAWDDGLEGVREVILTPFLWVIRILASIGLLAILFIAPLLGGVVGGLISGMINQPLWPCTGIGVASAALLDILIHAARGPKR</sequence>
<keyword evidence="1" id="KW-0472">Membrane</keyword>
<evidence type="ECO:0000256" key="1">
    <source>
        <dbReference type="SAM" id="Phobius"/>
    </source>
</evidence>
<dbReference type="AlphaFoldDB" id="A0A8J3I934"/>
<gene>
    <name evidence="2" type="ORF">KSX_50920</name>
</gene>
<feature type="transmembrane region" description="Helical" evidence="1">
    <location>
        <begin position="12"/>
        <end position="29"/>
    </location>
</feature>
<name>A0A8J3I934_9CHLR</name>
<protein>
    <submittedName>
        <fullName evidence="2">Uncharacterized protein</fullName>
    </submittedName>
</protein>
<evidence type="ECO:0000313" key="2">
    <source>
        <dbReference type="EMBL" id="GHO46929.1"/>
    </source>
</evidence>
<dbReference type="EMBL" id="BNJF01000002">
    <property type="protein sequence ID" value="GHO46929.1"/>
    <property type="molecule type" value="Genomic_DNA"/>
</dbReference>
<keyword evidence="1" id="KW-0812">Transmembrane</keyword>
<keyword evidence="1" id="KW-1133">Transmembrane helix</keyword>
<organism evidence="2 3">
    <name type="scientific">Ktedonospora formicarum</name>
    <dbReference type="NCBI Taxonomy" id="2778364"/>
    <lineage>
        <taxon>Bacteria</taxon>
        <taxon>Bacillati</taxon>
        <taxon>Chloroflexota</taxon>
        <taxon>Ktedonobacteria</taxon>
        <taxon>Ktedonobacterales</taxon>
        <taxon>Ktedonobacteraceae</taxon>
        <taxon>Ktedonospora</taxon>
    </lineage>
</organism>
<accession>A0A8J3I934</accession>
<proteinExistence type="predicted"/>
<feature type="transmembrane region" description="Helical" evidence="1">
    <location>
        <begin position="50"/>
        <end position="75"/>
    </location>
</feature>